<accession>A0A9N8V683</accession>
<reference evidence="2" key="1">
    <citation type="submission" date="2021-06" db="EMBL/GenBank/DDBJ databases">
        <authorList>
            <person name="Kallberg Y."/>
            <person name="Tangrot J."/>
            <person name="Rosling A."/>
        </authorList>
    </citation>
    <scope>NUCLEOTIDE SEQUENCE</scope>
    <source>
        <strain evidence="2">87-6 pot B 2015</strain>
    </source>
</reference>
<sequence>MFAMGKVRATKKGAETPSTPTSPQRKTRTSGKKYTEKEIMNVLQYILDHYEDWINKKINQRTIIIKALDHYDMKDRTPYAVHFKVGRLQFEYKNYGKINGFSSIINDMVARILKGNVETDYQREIEGVDTFEIKQDLVSYDEQFLEGDRNKIITGEIRDEFEIKKAISKEDSIFKMNKPFLPIMTMNEPKEITDFPAQAEKPNVVHNLKDYDPNKEQKPEPLLGNSSGITSTDMKIPNGPITYQHEPQMSNKFTFPCTQMSSDKNNSYFILTATYTFMEKTIVDEIYKRKLCEIRGKYQGIRNENNRKKFKQISKLNQSYTEIICLLGRIEARMVEIQTKG</sequence>
<dbReference type="AlphaFoldDB" id="A0A9N8V683"/>
<comment type="caution">
    <text evidence="2">The sequence shown here is derived from an EMBL/GenBank/DDBJ whole genome shotgun (WGS) entry which is preliminary data.</text>
</comment>
<gene>
    <name evidence="2" type="ORF">FMOSSE_LOCUS1115</name>
</gene>
<dbReference type="EMBL" id="CAJVPP010000124">
    <property type="protein sequence ID" value="CAG8445142.1"/>
    <property type="molecule type" value="Genomic_DNA"/>
</dbReference>
<keyword evidence="3" id="KW-1185">Reference proteome</keyword>
<evidence type="ECO:0000313" key="3">
    <source>
        <dbReference type="Proteomes" id="UP000789375"/>
    </source>
</evidence>
<evidence type="ECO:0000256" key="1">
    <source>
        <dbReference type="SAM" id="MobiDB-lite"/>
    </source>
</evidence>
<organism evidence="2 3">
    <name type="scientific">Funneliformis mosseae</name>
    <name type="common">Endomycorrhizal fungus</name>
    <name type="synonym">Glomus mosseae</name>
    <dbReference type="NCBI Taxonomy" id="27381"/>
    <lineage>
        <taxon>Eukaryota</taxon>
        <taxon>Fungi</taxon>
        <taxon>Fungi incertae sedis</taxon>
        <taxon>Mucoromycota</taxon>
        <taxon>Glomeromycotina</taxon>
        <taxon>Glomeromycetes</taxon>
        <taxon>Glomerales</taxon>
        <taxon>Glomeraceae</taxon>
        <taxon>Funneliformis</taxon>
    </lineage>
</organism>
<feature type="region of interest" description="Disordered" evidence="1">
    <location>
        <begin position="210"/>
        <end position="231"/>
    </location>
</feature>
<dbReference type="Proteomes" id="UP000789375">
    <property type="component" value="Unassembled WGS sequence"/>
</dbReference>
<feature type="region of interest" description="Disordered" evidence="1">
    <location>
        <begin position="1"/>
        <end position="33"/>
    </location>
</feature>
<evidence type="ECO:0000313" key="2">
    <source>
        <dbReference type="EMBL" id="CAG8445142.1"/>
    </source>
</evidence>
<protein>
    <submittedName>
        <fullName evidence="2">2334_t:CDS:1</fullName>
    </submittedName>
</protein>
<proteinExistence type="predicted"/>
<feature type="compositionally biased region" description="Basic and acidic residues" evidence="1">
    <location>
        <begin position="210"/>
        <end position="219"/>
    </location>
</feature>
<name>A0A9N8V683_FUNMO</name>